<feature type="region of interest" description="Disordered" evidence="2">
    <location>
        <begin position="1"/>
        <end position="42"/>
    </location>
</feature>
<dbReference type="Pfam" id="PF07362">
    <property type="entry name" value="CcdA"/>
    <property type="match status" value="1"/>
</dbReference>
<evidence type="ECO:0000256" key="1">
    <source>
        <dbReference type="ARBA" id="ARBA00022649"/>
    </source>
</evidence>
<sequence length="78" mass="8836">MPTDPTRKTPAKHAPEHAPLEDAKSRGPRLRRGAEACAQPAPAETIGEWWRRENAKAFASSNRWVDQEGLPLARYRQF</sequence>
<comment type="caution">
    <text evidence="3">The sequence shown here is derived from an EMBL/GenBank/DDBJ whole genome shotgun (WGS) entry which is preliminary data.</text>
</comment>
<dbReference type="EMBL" id="JBHRTG010000019">
    <property type="protein sequence ID" value="MFC3164860.1"/>
    <property type="molecule type" value="Genomic_DNA"/>
</dbReference>
<accession>A0ABV7I2K3</accession>
<dbReference type="InterPro" id="IPR009956">
    <property type="entry name" value="Post-segregation_anti-tox_CcdA"/>
</dbReference>
<evidence type="ECO:0000256" key="2">
    <source>
        <dbReference type="SAM" id="MobiDB-lite"/>
    </source>
</evidence>
<gene>
    <name evidence="3" type="ORF">ACFOHV_16395</name>
</gene>
<dbReference type="Proteomes" id="UP001595647">
    <property type="component" value="Unassembled WGS sequence"/>
</dbReference>
<keyword evidence="4" id="KW-1185">Reference proteome</keyword>
<reference evidence="4" key="1">
    <citation type="journal article" date="2019" name="Int. J. Syst. Evol. Microbiol.">
        <title>The Global Catalogue of Microorganisms (GCM) 10K type strain sequencing project: providing services to taxonomists for standard genome sequencing and annotation.</title>
        <authorList>
            <consortium name="The Broad Institute Genomics Platform"/>
            <consortium name="The Broad Institute Genome Sequencing Center for Infectious Disease"/>
            <person name="Wu L."/>
            <person name="Ma J."/>
        </authorList>
    </citation>
    <scope>NUCLEOTIDE SEQUENCE [LARGE SCALE GENOMIC DNA]</scope>
    <source>
        <strain evidence="4">KCTC 52231</strain>
    </source>
</reference>
<dbReference type="RefSeq" id="WP_182307951.1">
    <property type="nucleotide sequence ID" value="NZ_CP059897.1"/>
</dbReference>
<evidence type="ECO:0000313" key="4">
    <source>
        <dbReference type="Proteomes" id="UP001595647"/>
    </source>
</evidence>
<feature type="compositionally biased region" description="Basic and acidic residues" evidence="2">
    <location>
        <begin position="13"/>
        <end position="25"/>
    </location>
</feature>
<organism evidence="3 4">
    <name type="scientific">Ciceribacter thiooxidans</name>
    <dbReference type="NCBI Taxonomy" id="1969821"/>
    <lineage>
        <taxon>Bacteria</taxon>
        <taxon>Pseudomonadati</taxon>
        <taxon>Pseudomonadota</taxon>
        <taxon>Alphaproteobacteria</taxon>
        <taxon>Hyphomicrobiales</taxon>
        <taxon>Rhizobiaceae</taxon>
        <taxon>Ciceribacter</taxon>
    </lineage>
</organism>
<evidence type="ECO:0000313" key="3">
    <source>
        <dbReference type="EMBL" id="MFC3164860.1"/>
    </source>
</evidence>
<name>A0ABV7I2K3_9HYPH</name>
<protein>
    <submittedName>
        <fullName evidence="3">Type II toxin-antitoxin system CcdA family antitoxin</fullName>
    </submittedName>
</protein>
<keyword evidence="1" id="KW-1277">Toxin-antitoxin system</keyword>
<proteinExistence type="predicted"/>